<evidence type="ECO:0000256" key="9">
    <source>
        <dbReference type="ARBA" id="ARBA00023136"/>
    </source>
</evidence>
<comment type="similarity">
    <text evidence="2">Belongs to the glycosyltransferase 31 family.</text>
</comment>
<evidence type="ECO:0000256" key="4">
    <source>
        <dbReference type="ARBA" id="ARBA00022679"/>
    </source>
</evidence>
<dbReference type="InterPro" id="IPR002659">
    <property type="entry name" value="Glyco_trans_31"/>
</dbReference>
<reference evidence="11 12" key="1">
    <citation type="submission" date="2020-04" db="EMBL/GenBank/DDBJ databases">
        <title>Perkinsus olseni comparative genomics.</title>
        <authorList>
            <person name="Bogema D.R."/>
        </authorList>
    </citation>
    <scope>NUCLEOTIDE SEQUENCE [LARGE SCALE GENOMIC DNA]</scope>
    <source>
        <strain evidence="11 12">ATCC PRA-207</strain>
    </source>
</reference>
<dbReference type="Proteomes" id="UP000553632">
    <property type="component" value="Unassembled WGS sequence"/>
</dbReference>
<dbReference type="Gene3D" id="3.90.550.50">
    <property type="match status" value="1"/>
</dbReference>
<keyword evidence="10" id="KW-0732">Signal</keyword>
<keyword evidence="9" id="KW-0472">Membrane</keyword>
<name>A0A7J6P779_PEROL</name>
<feature type="chain" id="PRO_5029572692" evidence="10">
    <location>
        <begin position="18"/>
        <end position="531"/>
    </location>
</feature>
<keyword evidence="6" id="KW-0735">Signal-anchor</keyword>
<accession>A0A7J6P779</accession>
<dbReference type="PANTHER" id="PTHR11214:SF3">
    <property type="entry name" value="BETA-1,3-GALACTOSYLTRANSFERASE 6"/>
    <property type="match status" value="1"/>
</dbReference>
<sequence>MLHEAFIFFSLSLIASSCRVAFETPNEEASPADLDVIFSDSHEGLDLAERSGKYHHYDGCVYEEKPARLFDRKSELLSILLPPPSEWTPKIAAIVEDASRVGLAEHLYVDDFHGGMNRSEAFASYRFTAILLREIEERLLPQVLLDCFAHHTVPIVDAGAADRISSASRFMGLAMVKAIDLSPSGALDLLHAYTKDAWEVQKSAMRLTQEWLHLRYRYPVERERYIASACRGQSAYEAVVTVFTRRGAFERRMTIRQSWVRALKGTNVPHHFIIAGADAEVEELGLLRREGSIFHDIIVLRDVPEEYPVGRKGLATIKWVSSAYPNASWWIKCDDDVYLRPAAVLDRLDRIQPVGYYWGSFDRSGTAESAVDRRLLPNKESVLPPYARGSLVAISMDLVLDIAELADECVQGSLSPWVLCTGLIQLPIEDASYGYYMYQLRRSYTIGDVDEDLFSMVPKCCTELTHPGECWSPLTPQVAVVHHLNDSQMACMWEADVLGGLYEGPPPPNLLTPRRASMSAHGKMPSLCGCV</sequence>
<dbReference type="PANTHER" id="PTHR11214">
    <property type="entry name" value="BETA-1,3-N-ACETYLGLUCOSAMINYLTRANSFERASE"/>
    <property type="match status" value="1"/>
</dbReference>
<evidence type="ECO:0000256" key="5">
    <source>
        <dbReference type="ARBA" id="ARBA00022692"/>
    </source>
</evidence>
<comment type="caution">
    <text evidence="11">The sequence shown here is derived from an EMBL/GenBank/DDBJ whole genome shotgun (WGS) entry which is preliminary data.</text>
</comment>
<gene>
    <name evidence="11" type="primary">BETA3GALT6</name>
    <name evidence="11" type="ORF">FOZ63_024473</name>
</gene>
<dbReference type="EMBL" id="JABANO010039536">
    <property type="protein sequence ID" value="KAF4691968.1"/>
    <property type="molecule type" value="Genomic_DNA"/>
</dbReference>
<dbReference type="GO" id="GO:0000139">
    <property type="term" value="C:Golgi membrane"/>
    <property type="evidence" value="ECO:0007669"/>
    <property type="project" value="UniProtKB-SubCell"/>
</dbReference>
<evidence type="ECO:0000256" key="7">
    <source>
        <dbReference type="ARBA" id="ARBA00022989"/>
    </source>
</evidence>
<dbReference type="Pfam" id="PF01762">
    <property type="entry name" value="Galactosyl_T"/>
    <property type="match status" value="1"/>
</dbReference>
<proteinExistence type="inferred from homology"/>
<evidence type="ECO:0000256" key="2">
    <source>
        <dbReference type="ARBA" id="ARBA00008661"/>
    </source>
</evidence>
<keyword evidence="4 11" id="KW-0808">Transferase</keyword>
<keyword evidence="3 11" id="KW-0328">Glycosyltransferase</keyword>
<keyword evidence="12" id="KW-1185">Reference proteome</keyword>
<keyword evidence="8" id="KW-0333">Golgi apparatus</keyword>
<dbReference type="GO" id="GO:0016758">
    <property type="term" value="F:hexosyltransferase activity"/>
    <property type="evidence" value="ECO:0007669"/>
    <property type="project" value="InterPro"/>
</dbReference>
<evidence type="ECO:0000256" key="1">
    <source>
        <dbReference type="ARBA" id="ARBA00004323"/>
    </source>
</evidence>
<dbReference type="AlphaFoldDB" id="A0A7J6P779"/>
<evidence type="ECO:0000313" key="11">
    <source>
        <dbReference type="EMBL" id="KAF4691968.1"/>
    </source>
</evidence>
<organism evidence="11 12">
    <name type="scientific">Perkinsus olseni</name>
    <name type="common">Perkinsus atlanticus</name>
    <dbReference type="NCBI Taxonomy" id="32597"/>
    <lineage>
        <taxon>Eukaryota</taxon>
        <taxon>Sar</taxon>
        <taxon>Alveolata</taxon>
        <taxon>Perkinsozoa</taxon>
        <taxon>Perkinsea</taxon>
        <taxon>Perkinsida</taxon>
        <taxon>Perkinsidae</taxon>
        <taxon>Perkinsus</taxon>
    </lineage>
</organism>
<comment type="subcellular location">
    <subcellularLocation>
        <location evidence="1">Golgi apparatus membrane</location>
        <topology evidence="1">Single-pass type II membrane protein</topology>
    </subcellularLocation>
</comment>
<dbReference type="GO" id="GO:0006493">
    <property type="term" value="P:protein O-linked glycosylation"/>
    <property type="evidence" value="ECO:0007669"/>
    <property type="project" value="TreeGrafter"/>
</dbReference>
<evidence type="ECO:0000256" key="10">
    <source>
        <dbReference type="SAM" id="SignalP"/>
    </source>
</evidence>
<evidence type="ECO:0000313" key="12">
    <source>
        <dbReference type="Proteomes" id="UP000553632"/>
    </source>
</evidence>
<evidence type="ECO:0000256" key="8">
    <source>
        <dbReference type="ARBA" id="ARBA00023034"/>
    </source>
</evidence>
<keyword evidence="7" id="KW-1133">Transmembrane helix</keyword>
<feature type="signal peptide" evidence="10">
    <location>
        <begin position="1"/>
        <end position="17"/>
    </location>
</feature>
<evidence type="ECO:0000256" key="3">
    <source>
        <dbReference type="ARBA" id="ARBA00022676"/>
    </source>
</evidence>
<protein>
    <submittedName>
        <fullName evidence="11">Galactosyltransferase</fullName>
    </submittedName>
</protein>
<keyword evidence="5" id="KW-0812">Transmembrane</keyword>
<evidence type="ECO:0000256" key="6">
    <source>
        <dbReference type="ARBA" id="ARBA00022968"/>
    </source>
</evidence>